<accession>G8PCY8</accession>
<dbReference type="Proteomes" id="UP000005444">
    <property type="component" value="Chromosome"/>
</dbReference>
<organism evidence="1 2">
    <name type="scientific">Pediococcus claussenii (strain ATCC BAA-344 / DSM 14800 / JCM 18046 / KCTC 3811 / LMG 21948 / P06)</name>
    <dbReference type="NCBI Taxonomy" id="701521"/>
    <lineage>
        <taxon>Bacteria</taxon>
        <taxon>Bacillati</taxon>
        <taxon>Bacillota</taxon>
        <taxon>Bacilli</taxon>
        <taxon>Lactobacillales</taxon>
        <taxon>Lactobacillaceae</taxon>
        <taxon>Pediococcus</taxon>
    </lineage>
</organism>
<evidence type="ECO:0000313" key="1">
    <source>
        <dbReference type="EMBL" id="AEV95123.1"/>
    </source>
</evidence>
<dbReference type="PATRIC" id="fig|701521.8.peg.802"/>
<gene>
    <name evidence="1" type="ordered locus">PECL_850</name>
</gene>
<reference evidence="1 2" key="1">
    <citation type="journal article" date="2012" name="J. Bacteriol.">
        <title>Complete Genome Sequence of the Beer Spoilage Organism Pediococcus claussenii ATCC BAA-344T.</title>
        <authorList>
            <person name="Pittet V."/>
            <person name="Abegunde T."/>
            <person name="Marfleet T."/>
            <person name="Haakensen M."/>
            <person name="Morrow K."/>
            <person name="Jayaprakash T."/>
            <person name="Schroeder K."/>
            <person name="Trost B."/>
            <person name="Byrns S."/>
            <person name="Bergsveinson J."/>
            <person name="Kusalik A."/>
            <person name="Ziola B."/>
        </authorList>
    </citation>
    <scope>NUCLEOTIDE SEQUENCE [LARGE SCALE GENOMIC DNA]</scope>
    <source>
        <strain evidence="1 2">ATCC BAA-344</strain>
    </source>
</reference>
<dbReference type="AlphaFoldDB" id="G8PCY8"/>
<name>G8PCY8_PEDCP</name>
<protein>
    <submittedName>
        <fullName evidence="1">Uncharacterized protein</fullName>
    </submittedName>
</protein>
<evidence type="ECO:0000313" key="2">
    <source>
        <dbReference type="Proteomes" id="UP000005444"/>
    </source>
</evidence>
<dbReference type="STRING" id="701521.PECL_850"/>
<dbReference type="eggNOG" id="COG0457">
    <property type="taxonomic scope" value="Bacteria"/>
</dbReference>
<dbReference type="EMBL" id="CP003137">
    <property type="protein sequence ID" value="AEV95123.1"/>
    <property type="molecule type" value="Genomic_DNA"/>
</dbReference>
<proteinExistence type="predicted"/>
<dbReference type="RefSeq" id="WP_014215320.1">
    <property type="nucleotide sequence ID" value="NC_016605.1"/>
</dbReference>
<keyword evidence="2" id="KW-1185">Reference proteome</keyword>
<sequence>MDKEDYSLNKVEQEIRAGHNDTALSILEVMDNRSFDKDVLFLLIRVYLQVNKANQALRRIKEQENIFLSDKDGLILYLDALILDRNFIKARTMLRFVSSKSLHEKKLSEILNAESLFINEFPKTIREYEKDFYHLGECSLVEQNKAIENANHLPASSYVKSAKFLFLDPYLNQMVRTTVLQKIVGAGLQIQAKFLWINEETVLIDTDRIQPLENSKYFVECSKIIKNVTGEQGLENLRMEQLRIFLSLVFPFPEKFIKSPSEFVNGLIEHSEHGIENRFTTLDHILIQLQMGLN</sequence>
<dbReference type="KEGG" id="pce:PECL_850"/>
<dbReference type="HOGENOM" id="CLU_074772_1_0_9"/>